<dbReference type="InterPro" id="IPR036388">
    <property type="entry name" value="WH-like_DNA-bd_sf"/>
</dbReference>
<gene>
    <name evidence="6" type="ORF">QF030_006617</name>
</gene>
<dbReference type="GO" id="GO:0003677">
    <property type="term" value="F:DNA binding"/>
    <property type="evidence" value="ECO:0007669"/>
    <property type="project" value="UniProtKB-KW"/>
</dbReference>
<sequence>MTEWRPITMESGVEPTESDGEGCVEMEFHARGGLDGLDLRLLSALEVDGRASFSRIGAVLGVSDQTVARRFRRLSAEAGLRVVAVRDAERLGQDQWMLRLRCAPDSATVIADALAKRPDTYWIGLGSGGTEIVCMTRPRHPGDHDDLLLGKLPRTPSVVEIRAQQLLHRFYGGPTGWLRKFGALDEEQIAFLAPRHEADPTAGPARIEPEDEPLLAVLERDGRATYPELQRATGRSESAVKRRLAALLASGAVYIDVEYHSECLGYPLASVLWITTAPAALHAVGQALATHDEIAFASATAGPSHIVVTSVVRDTAGLYAYLSGPLGRLEGVQHVEATPFMRRVKQLTYQHAGR</sequence>
<comment type="caution">
    <text evidence="6">The sequence shown here is derived from an EMBL/GenBank/DDBJ whole genome shotgun (WGS) entry which is preliminary data.</text>
</comment>
<dbReference type="Gene3D" id="1.10.10.10">
    <property type="entry name" value="Winged helix-like DNA-binding domain superfamily/Winged helix DNA-binding domain"/>
    <property type="match status" value="2"/>
</dbReference>
<evidence type="ECO:0000256" key="1">
    <source>
        <dbReference type="ARBA" id="ARBA00023015"/>
    </source>
</evidence>
<organism evidence="6 7">
    <name type="scientific">Streptomyces rishiriensis</name>
    <dbReference type="NCBI Taxonomy" id="68264"/>
    <lineage>
        <taxon>Bacteria</taxon>
        <taxon>Bacillati</taxon>
        <taxon>Actinomycetota</taxon>
        <taxon>Actinomycetes</taxon>
        <taxon>Kitasatosporales</taxon>
        <taxon>Streptomycetaceae</taxon>
        <taxon>Streptomyces</taxon>
    </lineage>
</organism>
<accession>A0ABU0NZ97</accession>
<dbReference type="Pfam" id="PF01037">
    <property type="entry name" value="AsnC_trans_reg"/>
    <property type="match status" value="1"/>
</dbReference>
<dbReference type="SMART" id="SM00344">
    <property type="entry name" value="HTH_ASNC"/>
    <property type="match status" value="1"/>
</dbReference>
<dbReference type="PANTHER" id="PTHR30154:SF34">
    <property type="entry name" value="TRANSCRIPTIONAL REGULATOR AZLB"/>
    <property type="match status" value="1"/>
</dbReference>
<keyword evidence="1" id="KW-0805">Transcription regulation</keyword>
<protein>
    <submittedName>
        <fullName evidence="6">DNA-binding Lrp family transcriptional regulator</fullName>
    </submittedName>
</protein>
<keyword evidence="7" id="KW-1185">Reference proteome</keyword>
<evidence type="ECO:0000259" key="5">
    <source>
        <dbReference type="PROSITE" id="PS50956"/>
    </source>
</evidence>
<dbReference type="Pfam" id="PF13412">
    <property type="entry name" value="HTH_24"/>
    <property type="match status" value="1"/>
</dbReference>
<dbReference type="InterPro" id="IPR036390">
    <property type="entry name" value="WH_DNA-bd_sf"/>
</dbReference>
<dbReference type="Pfam" id="PF13404">
    <property type="entry name" value="HTH_AsnC-type"/>
    <property type="match status" value="1"/>
</dbReference>
<dbReference type="InterPro" id="IPR019887">
    <property type="entry name" value="Tscrpt_reg_AsnC/Lrp_C"/>
</dbReference>
<reference evidence="6 7" key="1">
    <citation type="submission" date="2023-07" db="EMBL/GenBank/DDBJ databases">
        <title>Comparative genomics of wheat-associated soil bacteria to identify genetic determinants of phenazine resistance.</title>
        <authorList>
            <person name="Mouncey N."/>
        </authorList>
    </citation>
    <scope>NUCLEOTIDE SEQUENCE [LARGE SCALE GENOMIC DNA]</scope>
    <source>
        <strain evidence="6 7">B2I6</strain>
    </source>
</reference>
<dbReference type="SUPFAM" id="SSF46785">
    <property type="entry name" value="Winged helix' DNA-binding domain"/>
    <property type="match status" value="2"/>
</dbReference>
<evidence type="ECO:0000256" key="2">
    <source>
        <dbReference type="ARBA" id="ARBA00023125"/>
    </source>
</evidence>
<dbReference type="InterPro" id="IPR011008">
    <property type="entry name" value="Dimeric_a/b-barrel"/>
</dbReference>
<dbReference type="Gene3D" id="3.30.70.920">
    <property type="match status" value="1"/>
</dbReference>
<evidence type="ECO:0000256" key="3">
    <source>
        <dbReference type="ARBA" id="ARBA00023163"/>
    </source>
</evidence>
<dbReference type="PROSITE" id="PS50956">
    <property type="entry name" value="HTH_ASNC_2"/>
    <property type="match status" value="1"/>
</dbReference>
<feature type="domain" description="HTH asnC-type" evidence="5">
    <location>
        <begin position="34"/>
        <end position="94"/>
    </location>
</feature>
<evidence type="ECO:0000313" key="6">
    <source>
        <dbReference type="EMBL" id="MDQ0584439.1"/>
    </source>
</evidence>
<dbReference type="InterPro" id="IPR000485">
    <property type="entry name" value="AsnC-type_HTH_dom"/>
</dbReference>
<dbReference type="Proteomes" id="UP001230654">
    <property type="component" value="Unassembled WGS sequence"/>
</dbReference>
<dbReference type="SUPFAM" id="SSF54909">
    <property type="entry name" value="Dimeric alpha+beta barrel"/>
    <property type="match status" value="1"/>
</dbReference>
<dbReference type="PRINTS" id="PR00033">
    <property type="entry name" value="HTHASNC"/>
</dbReference>
<name>A0ABU0NZ97_STRRH</name>
<dbReference type="InterPro" id="IPR019888">
    <property type="entry name" value="Tscrpt_reg_AsnC-like"/>
</dbReference>
<feature type="region of interest" description="Disordered" evidence="4">
    <location>
        <begin position="1"/>
        <end position="20"/>
    </location>
</feature>
<keyword evidence="2 6" id="KW-0238">DNA-binding</keyword>
<dbReference type="EMBL" id="JAUSWV010000002">
    <property type="protein sequence ID" value="MDQ0584439.1"/>
    <property type="molecule type" value="Genomic_DNA"/>
</dbReference>
<dbReference type="PANTHER" id="PTHR30154">
    <property type="entry name" value="LEUCINE-RESPONSIVE REGULATORY PROTEIN"/>
    <property type="match status" value="1"/>
</dbReference>
<evidence type="ECO:0000256" key="4">
    <source>
        <dbReference type="SAM" id="MobiDB-lite"/>
    </source>
</evidence>
<evidence type="ECO:0000313" key="7">
    <source>
        <dbReference type="Proteomes" id="UP001230654"/>
    </source>
</evidence>
<keyword evidence="3" id="KW-0804">Transcription</keyword>
<proteinExistence type="predicted"/>